<evidence type="ECO:0000313" key="12">
    <source>
        <dbReference type="EMBL" id="KAF4587559.1"/>
    </source>
</evidence>
<evidence type="ECO:0000256" key="2">
    <source>
        <dbReference type="ARBA" id="ARBA00005594"/>
    </source>
</evidence>
<dbReference type="EC" id="6.1.1.2" evidence="3"/>
<dbReference type="Pfam" id="PF00579">
    <property type="entry name" value="tRNA-synt_1b"/>
    <property type="match status" value="1"/>
</dbReference>
<dbReference type="CDD" id="cd00806">
    <property type="entry name" value="TrpRS_core"/>
    <property type="match status" value="1"/>
</dbReference>
<gene>
    <name evidence="12" type="ORF">GQ602_004252</name>
</gene>
<accession>A0A8H4VDM9</accession>
<comment type="subcellular location">
    <subcellularLocation>
        <location evidence="1">Mitochondrion matrix</location>
    </subcellularLocation>
</comment>
<dbReference type="Gene3D" id="1.10.240.10">
    <property type="entry name" value="Tyrosyl-Transfer RNA Synthetase"/>
    <property type="match status" value="1"/>
</dbReference>
<dbReference type="FunFam" id="3.40.50.620:FF:000082">
    <property type="entry name" value="MSW1p Mitochondrial tryptophanyl-tRNA synthetase"/>
    <property type="match status" value="1"/>
</dbReference>
<keyword evidence="8 11" id="KW-0030">Aminoacyl-tRNA synthetase</keyword>
<dbReference type="InterPro" id="IPR050203">
    <property type="entry name" value="Trp-tRNA_synthetase"/>
</dbReference>
<dbReference type="Proteomes" id="UP000562929">
    <property type="component" value="Unassembled WGS sequence"/>
</dbReference>
<dbReference type="GO" id="GO:0004830">
    <property type="term" value="F:tryptophan-tRNA ligase activity"/>
    <property type="evidence" value="ECO:0007669"/>
    <property type="project" value="UniProtKB-EC"/>
</dbReference>
<evidence type="ECO:0000256" key="8">
    <source>
        <dbReference type="ARBA" id="ARBA00023146"/>
    </source>
</evidence>
<dbReference type="GO" id="GO:0005759">
    <property type="term" value="C:mitochondrial matrix"/>
    <property type="evidence" value="ECO:0007669"/>
    <property type="project" value="UniProtKB-SubCell"/>
</dbReference>
<dbReference type="PANTHER" id="PTHR43766">
    <property type="entry name" value="TRYPTOPHAN--TRNA LIGASE, MITOCHONDRIAL"/>
    <property type="match status" value="1"/>
</dbReference>
<keyword evidence="13" id="KW-1185">Reference proteome</keyword>
<proteinExistence type="inferred from homology"/>
<comment type="similarity">
    <text evidence="2 11">Belongs to the class-I aminoacyl-tRNA synthetase family.</text>
</comment>
<protein>
    <recommendedName>
        <fullName evidence="10">Tryptophan--tRNA ligase, mitochondrial</fullName>
        <ecNumber evidence="3">6.1.1.2</ecNumber>
    </recommendedName>
    <alternativeName>
        <fullName evidence="9">Tryptophanyl-tRNA synthetase</fullName>
    </alternativeName>
</protein>
<comment type="caution">
    <text evidence="12">The sequence shown here is derived from an EMBL/GenBank/DDBJ whole genome shotgun (WGS) entry which is preliminary data.</text>
</comment>
<dbReference type="InterPro" id="IPR002306">
    <property type="entry name" value="Trp-tRNA-ligase"/>
</dbReference>
<evidence type="ECO:0000256" key="1">
    <source>
        <dbReference type="ARBA" id="ARBA00004305"/>
    </source>
</evidence>
<sequence length="353" mass="39166">MQRNAVKKALSQPRVIFSGIQPTGVPHLGNYVGALRQWVQLQSREALDTKLLFSVVDLHALTTPQEPKKLRQGRKESLASLLAIGLDPNRSILFFQSSVPAHSELMWILACTASVGYLSRMTQWKQKLNVPSTSQLEDRSTGALLKLGLFAYPVLQAADVLIHRATHVPVGHDQQQHIEFARECVTNFNHAYGPHLVHPKTLTSSVHRIMSLTDPTSKMSKSAPNGRSRILVTDTPEEIHAKVASAKTDSTSGITYDVTARPGISNLLDIYASFDPQHRTPQQVAEEYHAVQPRQLKEMVADAVVEGMRGIRQRYHDLLDASGWLEQVEAESAHKARQSAQETMDIVRNATGL</sequence>
<dbReference type="GO" id="GO:0005524">
    <property type="term" value="F:ATP binding"/>
    <property type="evidence" value="ECO:0007669"/>
    <property type="project" value="UniProtKB-KW"/>
</dbReference>
<dbReference type="Gene3D" id="3.40.50.620">
    <property type="entry name" value="HUPs"/>
    <property type="match status" value="1"/>
</dbReference>
<dbReference type="InterPro" id="IPR002305">
    <property type="entry name" value="aa-tRNA-synth_Ic"/>
</dbReference>
<evidence type="ECO:0000256" key="7">
    <source>
        <dbReference type="ARBA" id="ARBA00022917"/>
    </source>
</evidence>
<keyword evidence="6 11" id="KW-0067">ATP-binding</keyword>
<evidence type="ECO:0000256" key="5">
    <source>
        <dbReference type="ARBA" id="ARBA00022741"/>
    </source>
</evidence>
<dbReference type="InterPro" id="IPR001412">
    <property type="entry name" value="aa-tRNA-synth_I_CS"/>
</dbReference>
<dbReference type="PANTHER" id="PTHR43766:SF1">
    <property type="entry name" value="TRYPTOPHAN--TRNA LIGASE, MITOCHONDRIAL"/>
    <property type="match status" value="1"/>
</dbReference>
<evidence type="ECO:0000256" key="6">
    <source>
        <dbReference type="ARBA" id="ARBA00022840"/>
    </source>
</evidence>
<dbReference type="InterPro" id="IPR014729">
    <property type="entry name" value="Rossmann-like_a/b/a_fold"/>
</dbReference>
<name>A0A8H4VDM9_9HYPO</name>
<dbReference type="AlphaFoldDB" id="A0A8H4VDM9"/>
<dbReference type="EMBL" id="JAACLJ010000004">
    <property type="protein sequence ID" value="KAF4587559.1"/>
    <property type="molecule type" value="Genomic_DNA"/>
</dbReference>
<evidence type="ECO:0000256" key="4">
    <source>
        <dbReference type="ARBA" id="ARBA00022598"/>
    </source>
</evidence>
<keyword evidence="4 11" id="KW-0436">Ligase</keyword>
<evidence type="ECO:0000256" key="10">
    <source>
        <dbReference type="ARBA" id="ARBA00069760"/>
    </source>
</evidence>
<dbReference type="SUPFAM" id="SSF52374">
    <property type="entry name" value="Nucleotidylyl transferase"/>
    <property type="match status" value="1"/>
</dbReference>
<evidence type="ECO:0000256" key="11">
    <source>
        <dbReference type="RuleBase" id="RU363036"/>
    </source>
</evidence>
<keyword evidence="7 11" id="KW-0648">Protein biosynthesis</keyword>
<dbReference type="FunFam" id="1.10.240.10:FF:000002">
    <property type="entry name" value="Tryptophan--tRNA ligase"/>
    <property type="match status" value="1"/>
</dbReference>
<evidence type="ECO:0000256" key="3">
    <source>
        <dbReference type="ARBA" id="ARBA00013161"/>
    </source>
</evidence>
<organism evidence="12 13">
    <name type="scientific">Ophiocordyceps camponoti-floridani</name>
    <dbReference type="NCBI Taxonomy" id="2030778"/>
    <lineage>
        <taxon>Eukaryota</taxon>
        <taxon>Fungi</taxon>
        <taxon>Dikarya</taxon>
        <taxon>Ascomycota</taxon>
        <taxon>Pezizomycotina</taxon>
        <taxon>Sordariomycetes</taxon>
        <taxon>Hypocreomycetidae</taxon>
        <taxon>Hypocreales</taxon>
        <taxon>Ophiocordycipitaceae</taxon>
        <taxon>Ophiocordyceps</taxon>
    </lineage>
</organism>
<dbReference type="GO" id="GO:0070183">
    <property type="term" value="P:mitochondrial tryptophanyl-tRNA aminoacylation"/>
    <property type="evidence" value="ECO:0007669"/>
    <property type="project" value="TreeGrafter"/>
</dbReference>
<keyword evidence="5 11" id="KW-0547">Nucleotide-binding</keyword>
<dbReference type="OrthoDB" id="15808at2759"/>
<dbReference type="PRINTS" id="PR01039">
    <property type="entry name" value="TRNASYNTHTRP"/>
</dbReference>
<dbReference type="PROSITE" id="PS00178">
    <property type="entry name" value="AA_TRNA_LIGASE_I"/>
    <property type="match status" value="1"/>
</dbReference>
<dbReference type="NCBIfam" id="TIGR00233">
    <property type="entry name" value="trpS"/>
    <property type="match status" value="1"/>
</dbReference>
<evidence type="ECO:0000256" key="9">
    <source>
        <dbReference type="ARBA" id="ARBA00030268"/>
    </source>
</evidence>
<evidence type="ECO:0000313" key="13">
    <source>
        <dbReference type="Proteomes" id="UP000562929"/>
    </source>
</evidence>
<reference evidence="12 13" key="1">
    <citation type="journal article" date="2020" name="G3 (Bethesda)">
        <title>Genetic Underpinnings of Host Manipulation by Ophiocordyceps as Revealed by Comparative Transcriptomics.</title>
        <authorList>
            <person name="Will I."/>
            <person name="Das B."/>
            <person name="Trinh T."/>
            <person name="Brachmann A."/>
            <person name="Ohm R.A."/>
            <person name="de Bekker C."/>
        </authorList>
    </citation>
    <scope>NUCLEOTIDE SEQUENCE [LARGE SCALE GENOMIC DNA]</scope>
    <source>
        <strain evidence="12 13">EC05</strain>
    </source>
</reference>